<evidence type="ECO:0000256" key="1">
    <source>
        <dbReference type="SAM" id="MobiDB-lite"/>
    </source>
</evidence>
<name>A0AAQ3MPU5_VIGMU</name>
<accession>A0AAQ3MPU5</accession>
<dbReference type="InterPro" id="IPR043502">
    <property type="entry name" value="DNA/RNA_pol_sf"/>
</dbReference>
<dbReference type="AlphaFoldDB" id="A0AAQ3MPU5"/>
<dbReference type="Pfam" id="PF17919">
    <property type="entry name" value="RT_RNaseH_2"/>
    <property type="match status" value="1"/>
</dbReference>
<feature type="compositionally biased region" description="Polar residues" evidence="1">
    <location>
        <begin position="474"/>
        <end position="483"/>
    </location>
</feature>
<dbReference type="EMBL" id="CP144691">
    <property type="protein sequence ID" value="WVY95146.1"/>
    <property type="molecule type" value="Genomic_DNA"/>
</dbReference>
<protein>
    <recommendedName>
        <fullName evidence="2">Reverse transcriptase/retrotransposon-derived protein RNase H-like domain-containing protein</fullName>
    </recommendedName>
</protein>
<gene>
    <name evidence="3" type="ORF">V8G54_034234</name>
</gene>
<feature type="domain" description="Reverse transcriptase/retrotransposon-derived protein RNase H-like" evidence="2">
    <location>
        <begin position="84"/>
        <end position="181"/>
    </location>
</feature>
<dbReference type="Proteomes" id="UP001374535">
    <property type="component" value="Chromosome 10"/>
</dbReference>
<dbReference type="PANTHER" id="PTHR48435">
    <property type="entry name" value="POLYPROTEIN"/>
    <property type="match status" value="1"/>
</dbReference>
<organism evidence="3 4">
    <name type="scientific">Vigna mungo</name>
    <name type="common">Black gram</name>
    <name type="synonym">Phaseolus mungo</name>
    <dbReference type="NCBI Taxonomy" id="3915"/>
    <lineage>
        <taxon>Eukaryota</taxon>
        <taxon>Viridiplantae</taxon>
        <taxon>Streptophyta</taxon>
        <taxon>Embryophyta</taxon>
        <taxon>Tracheophyta</taxon>
        <taxon>Spermatophyta</taxon>
        <taxon>Magnoliopsida</taxon>
        <taxon>eudicotyledons</taxon>
        <taxon>Gunneridae</taxon>
        <taxon>Pentapetalae</taxon>
        <taxon>rosids</taxon>
        <taxon>fabids</taxon>
        <taxon>Fabales</taxon>
        <taxon>Fabaceae</taxon>
        <taxon>Papilionoideae</taxon>
        <taxon>50 kb inversion clade</taxon>
        <taxon>NPAAA clade</taxon>
        <taxon>indigoferoid/millettioid clade</taxon>
        <taxon>Phaseoleae</taxon>
        <taxon>Vigna</taxon>
    </lineage>
</organism>
<keyword evidence="4" id="KW-1185">Reference proteome</keyword>
<dbReference type="InterPro" id="IPR041577">
    <property type="entry name" value="RT_RNaseH_2"/>
</dbReference>
<evidence type="ECO:0000259" key="2">
    <source>
        <dbReference type="Pfam" id="PF17919"/>
    </source>
</evidence>
<dbReference type="Pfam" id="PF01107">
    <property type="entry name" value="MP"/>
    <property type="match status" value="1"/>
</dbReference>
<dbReference type="InterPro" id="IPR053098">
    <property type="entry name" value="Petuviruses_polyprotein"/>
</dbReference>
<dbReference type="InterPro" id="IPR028919">
    <property type="entry name" value="Viral_movement"/>
</dbReference>
<evidence type="ECO:0000313" key="4">
    <source>
        <dbReference type="Proteomes" id="UP001374535"/>
    </source>
</evidence>
<feature type="region of interest" description="Disordered" evidence="1">
    <location>
        <begin position="452"/>
        <end position="483"/>
    </location>
</feature>
<dbReference type="InterPro" id="IPR043128">
    <property type="entry name" value="Rev_trsase/Diguanyl_cyclase"/>
</dbReference>
<proteinExistence type="predicted"/>
<dbReference type="Gene3D" id="3.30.70.270">
    <property type="match status" value="1"/>
</dbReference>
<feature type="compositionally biased region" description="Acidic residues" evidence="1">
    <location>
        <begin position="455"/>
        <end position="471"/>
    </location>
</feature>
<reference evidence="3 4" key="1">
    <citation type="journal article" date="2023" name="Life. Sci Alliance">
        <title>Evolutionary insights into 3D genome organization and epigenetic landscape of Vigna mungo.</title>
        <authorList>
            <person name="Junaid A."/>
            <person name="Singh B."/>
            <person name="Bhatia S."/>
        </authorList>
    </citation>
    <scope>NUCLEOTIDE SEQUENCE [LARGE SCALE GENOMIC DNA]</scope>
    <source>
        <strain evidence="3">Urdbean</strain>
    </source>
</reference>
<sequence length="789" mass="91084">MLAEKKIHLAQFEIDFLGMHFSKGFYQPQKHIGEELLKFPDHSLTTKQIQQFLGILNYIRDFIPKAAKYTSPLSKLQKKNPPPWGVEQTEAVKQIKKIAQNPSALKIPGDGNRILQTYASDRYWGAVLIEEIHDKKFYCGHASGQFKEAEVHYHTTYKEALAVKNGIKKFDFHLRGFQFEILRLKDWFSRYDFTIKQIKGNKNLIPDVLSRPTKAFPFNFHGKTFTQLCLNPKALSPRTPKDILDYAKSKYFFFLHETLKFKVIHPSAFDPTNPNGNIFYLFCDIGWDLCEPTLWAIWCKTVQHPTPIALQTKKAYQILRDPLKHDFLFWTVLEWFSPITWWRSELEQLLLYQENHRKTNAQALVSIFIVYGPYAINPSGQLFSQNHAHTWGTFEEYPLNDNYERQLKGHLQETNLSSHSPSNMLIPSSSGIRQITVCSEYHIPAQLFQRTEDLVSPEESPDDLMDEDSDDPNLSPSNTYEPNTLGKNPYPVRCKIREGEEVAYFGVSMLYTCLFEGILCIRTLRIYGIFQSKYALHLPLQGDPLDQKTPNMKEQCNILADLDFQIIEYSLMESLEKGSKKDDKKSPKYNETFGYAILSQTQDQMVPEDAQISESSIPLLSPYNIFRRRRSSIRSIARLITSRRPPEKEFVQSSRMKQCSLVATPEEQYATIEIPKELIRHWQHEGYTHLHYGAIRLILSLHGRRGLPVSVRVSLLDSSFLHYENVVIGTVLTTLHAGSVVLTMFPNYNVSLRDPTVPQRLKLQVQITGAGQVAEALCATLHHQIIYRL</sequence>
<dbReference type="SUPFAM" id="SSF56672">
    <property type="entry name" value="DNA/RNA polymerases"/>
    <property type="match status" value="1"/>
</dbReference>
<dbReference type="PANTHER" id="PTHR48435:SF1">
    <property type="entry name" value="POLYPROTEIN"/>
    <property type="match status" value="1"/>
</dbReference>
<evidence type="ECO:0000313" key="3">
    <source>
        <dbReference type="EMBL" id="WVY95146.1"/>
    </source>
</evidence>